<dbReference type="CDD" id="cd11061">
    <property type="entry name" value="CYP67-like"/>
    <property type="match status" value="1"/>
</dbReference>
<dbReference type="InterPro" id="IPR002401">
    <property type="entry name" value="Cyt_P450_E_grp-I"/>
</dbReference>
<dbReference type="GO" id="GO:0016705">
    <property type="term" value="F:oxidoreductase activity, acting on paired donors, with incorporation or reduction of molecular oxygen"/>
    <property type="evidence" value="ECO:0007669"/>
    <property type="project" value="InterPro"/>
</dbReference>
<dbReference type="SUPFAM" id="SSF48264">
    <property type="entry name" value="Cytochrome P450"/>
    <property type="match status" value="1"/>
</dbReference>
<dbReference type="InterPro" id="IPR001128">
    <property type="entry name" value="Cyt_P450"/>
</dbReference>
<accession>A0A194WBC8</accession>
<keyword evidence="7 14" id="KW-1133">Transmembrane helix</keyword>
<evidence type="ECO:0000256" key="10">
    <source>
        <dbReference type="ARBA" id="ARBA00023033"/>
    </source>
</evidence>
<gene>
    <name evidence="15" type="ORF">VM1G_09320</name>
</gene>
<evidence type="ECO:0000256" key="3">
    <source>
        <dbReference type="ARBA" id="ARBA00010617"/>
    </source>
</evidence>
<dbReference type="PANTHER" id="PTHR24305">
    <property type="entry name" value="CYTOCHROME P450"/>
    <property type="match status" value="1"/>
</dbReference>
<keyword evidence="4 12" id="KW-0349">Heme</keyword>
<dbReference type="GO" id="GO:0005506">
    <property type="term" value="F:iron ion binding"/>
    <property type="evidence" value="ECO:0007669"/>
    <property type="project" value="InterPro"/>
</dbReference>
<evidence type="ECO:0000313" key="16">
    <source>
        <dbReference type="Proteomes" id="UP000078559"/>
    </source>
</evidence>
<evidence type="ECO:0000256" key="13">
    <source>
        <dbReference type="RuleBase" id="RU000461"/>
    </source>
</evidence>
<evidence type="ECO:0000256" key="6">
    <source>
        <dbReference type="ARBA" id="ARBA00022723"/>
    </source>
</evidence>
<comment type="subcellular location">
    <subcellularLocation>
        <location evidence="2">Membrane</location>
    </subcellularLocation>
</comment>
<organism evidence="15 16">
    <name type="scientific">Cytospora mali</name>
    <name type="common">Apple Valsa canker fungus</name>
    <name type="synonym">Valsa mali</name>
    <dbReference type="NCBI Taxonomy" id="578113"/>
    <lineage>
        <taxon>Eukaryota</taxon>
        <taxon>Fungi</taxon>
        <taxon>Dikarya</taxon>
        <taxon>Ascomycota</taxon>
        <taxon>Pezizomycotina</taxon>
        <taxon>Sordariomycetes</taxon>
        <taxon>Sordariomycetidae</taxon>
        <taxon>Diaporthales</taxon>
        <taxon>Cytosporaceae</taxon>
        <taxon>Cytospora</taxon>
    </lineage>
</organism>
<evidence type="ECO:0000256" key="11">
    <source>
        <dbReference type="ARBA" id="ARBA00023136"/>
    </source>
</evidence>
<evidence type="ECO:0000256" key="9">
    <source>
        <dbReference type="ARBA" id="ARBA00023004"/>
    </source>
</evidence>
<dbReference type="Proteomes" id="UP000078559">
    <property type="component" value="Chromosome 11"/>
</dbReference>
<dbReference type="InterPro" id="IPR036396">
    <property type="entry name" value="Cyt_P450_sf"/>
</dbReference>
<dbReference type="InterPro" id="IPR050121">
    <property type="entry name" value="Cytochrome_P450_monoxygenase"/>
</dbReference>
<dbReference type="PROSITE" id="PS00086">
    <property type="entry name" value="CYTOCHROME_P450"/>
    <property type="match status" value="1"/>
</dbReference>
<keyword evidence="6 12" id="KW-0479">Metal-binding</keyword>
<evidence type="ECO:0000256" key="7">
    <source>
        <dbReference type="ARBA" id="ARBA00022989"/>
    </source>
</evidence>
<evidence type="ECO:0000256" key="2">
    <source>
        <dbReference type="ARBA" id="ARBA00004370"/>
    </source>
</evidence>
<sequence length="539" mass="60757">MTPYTKLAVAFALAGLLSHNLIFIRGEHHLQAPKYVQFGCLLIVISLALRSRYGQEHALKETSIATSFFLSALFTSMIVYRLVFHPLRSFPGPFMWKISKLWHVFKVAPSQKNYLLLDKLYHEYGPFVRTGPGELTVFHPEVFDVIGGTGTTCIKAPWYDMLYPMVAINSVREKAGYAPRRKVWNTALSVKAVHDEKVVVLRALHKMGEAFKERHGQPLNVTEWMSYFTSDTMGELAFNKSFGMLDKHEWSGSVQLLRNGLAILGTVTPAPWLAHVAFTFFPKSQLLWASLVKFAKSMMEDRLEKDSAKKDVSYWMIEAGRTSDGTISINNLYGDAFAMIIAGSHTVATTLVFTLKELANDKKMQDRVRKEVGTLSEWHDVQGLEELTEMNALLNEAMRLYPVVPTGGIRMTTNEPVTIGDTVIPPYTTIVAPRYTISRLENAFERATEFIPERWTSRPEMIKDKRAYNPFNNGRHSCPGKNLGLMEVRLCLSMLLSRFDISYAAGEDGSHVWTDMTDSFTANPGALRLTFTARENAAA</sequence>
<keyword evidence="11 14" id="KW-0472">Membrane</keyword>
<dbReference type="Gene3D" id="1.10.630.10">
    <property type="entry name" value="Cytochrome P450"/>
    <property type="match status" value="1"/>
</dbReference>
<feature type="binding site" description="axial binding residue" evidence="12">
    <location>
        <position position="478"/>
    </location>
    <ligand>
        <name>heme</name>
        <dbReference type="ChEBI" id="CHEBI:30413"/>
    </ligand>
    <ligandPart>
        <name>Fe</name>
        <dbReference type="ChEBI" id="CHEBI:18248"/>
    </ligandPart>
</feature>
<evidence type="ECO:0000256" key="1">
    <source>
        <dbReference type="ARBA" id="ARBA00001971"/>
    </source>
</evidence>
<feature type="transmembrane region" description="Helical" evidence="14">
    <location>
        <begin position="35"/>
        <end position="53"/>
    </location>
</feature>
<dbReference type="GO" id="GO:0004497">
    <property type="term" value="F:monooxygenase activity"/>
    <property type="evidence" value="ECO:0007669"/>
    <property type="project" value="UniProtKB-KW"/>
</dbReference>
<evidence type="ECO:0000256" key="14">
    <source>
        <dbReference type="SAM" id="Phobius"/>
    </source>
</evidence>
<evidence type="ECO:0000256" key="8">
    <source>
        <dbReference type="ARBA" id="ARBA00023002"/>
    </source>
</evidence>
<evidence type="ECO:0000313" key="15">
    <source>
        <dbReference type="EMBL" id="KUI73724.1"/>
    </source>
</evidence>
<feature type="transmembrane region" description="Helical" evidence="14">
    <location>
        <begin position="6"/>
        <end position="23"/>
    </location>
</feature>
<name>A0A194WBC8_CYTMA</name>
<dbReference type="PANTHER" id="PTHR24305:SF112">
    <property type="entry name" value="L-ORNITHINE-N5-MONOOXYGENASE (EUROFUNG)"/>
    <property type="match status" value="1"/>
</dbReference>
<proteinExistence type="inferred from homology"/>
<dbReference type="InterPro" id="IPR017972">
    <property type="entry name" value="Cyt_P450_CS"/>
</dbReference>
<comment type="cofactor">
    <cofactor evidence="1 12">
        <name>heme</name>
        <dbReference type="ChEBI" id="CHEBI:30413"/>
    </cofactor>
</comment>
<evidence type="ECO:0000256" key="12">
    <source>
        <dbReference type="PIRSR" id="PIRSR602401-1"/>
    </source>
</evidence>
<dbReference type="GO" id="GO:0020037">
    <property type="term" value="F:heme binding"/>
    <property type="evidence" value="ECO:0007669"/>
    <property type="project" value="InterPro"/>
</dbReference>
<keyword evidence="5 14" id="KW-0812">Transmembrane</keyword>
<comment type="similarity">
    <text evidence="3 13">Belongs to the cytochrome P450 family.</text>
</comment>
<dbReference type="GO" id="GO:0016020">
    <property type="term" value="C:membrane"/>
    <property type="evidence" value="ECO:0007669"/>
    <property type="project" value="UniProtKB-SubCell"/>
</dbReference>
<dbReference type="EMBL" id="CM003108">
    <property type="protein sequence ID" value="KUI73724.1"/>
    <property type="molecule type" value="Genomic_DNA"/>
</dbReference>
<dbReference type="PRINTS" id="PR00463">
    <property type="entry name" value="EP450I"/>
</dbReference>
<dbReference type="OrthoDB" id="6692864at2759"/>
<dbReference type="Pfam" id="PF00067">
    <property type="entry name" value="p450"/>
    <property type="match status" value="1"/>
</dbReference>
<evidence type="ECO:0000256" key="5">
    <source>
        <dbReference type="ARBA" id="ARBA00022692"/>
    </source>
</evidence>
<feature type="transmembrane region" description="Helical" evidence="14">
    <location>
        <begin position="65"/>
        <end position="84"/>
    </location>
</feature>
<keyword evidence="16" id="KW-1185">Reference proteome</keyword>
<dbReference type="SMR" id="A0A194WBC8"/>
<protein>
    <submittedName>
        <fullName evidence="15">Tryprostatin B 6-hydroxylase</fullName>
    </submittedName>
</protein>
<keyword evidence="8 13" id="KW-0560">Oxidoreductase</keyword>
<dbReference type="AlphaFoldDB" id="A0A194WBC8"/>
<keyword evidence="9 12" id="KW-0408">Iron</keyword>
<dbReference type="PRINTS" id="PR00385">
    <property type="entry name" value="P450"/>
</dbReference>
<evidence type="ECO:0000256" key="4">
    <source>
        <dbReference type="ARBA" id="ARBA00022617"/>
    </source>
</evidence>
<reference evidence="15" key="1">
    <citation type="submission" date="2014-12" db="EMBL/GenBank/DDBJ databases">
        <title>Genome Sequence of Valsa Canker Pathogens Uncovers a Specific Adaption of Colonization on Woody Bark.</title>
        <authorList>
            <person name="Yin Z."/>
            <person name="Liu H."/>
            <person name="Gao X."/>
            <person name="Li Z."/>
            <person name="Song N."/>
            <person name="Ke X."/>
            <person name="Dai Q."/>
            <person name="Wu Y."/>
            <person name="Sun Y."/>
            <person name="Xu J.-R."/>
            <person name="Kang Z.K."/>
            <person name="Wang L."/>
            <person name="Huang L."/>
        </authorList>
    </citation>
    <scope>NUCLEOTIDE SEQUENCE [LARGE SCALE GENOMIC DNA]</scope>
    <source>
        <strain evidence="15">03-8</strain>
    </source>
</reference>
<keyword evidence="10 13" id="KW-0503">Monooxygenase</keyword>